<evidence type="ECO:0000313" key="3">
    <source>
        <dbReference type="Proteomes" id="UP000228987"/>
    </source>
</evidence>
<organism evidence="2 3">
    <name type="scientific">SAR86 cluster bacterium</name>
    <dbReference type="NCBI Taxonomy" id="2030880"/>
    <lineage>
        <taxon>Bacteria</taxon>
        <taxon>Pseudomonadati</taxon>
        <taxon>Pseudomonadota</taxon>
        <taxon>Gammaproteobacteria</taxon>
        <taxon>SAR86 cluster</taxon>
    </lineage>
</organism>
<dbReference type="EMBL" id="NVWI01000007">
    <property type="protein sequence ID" value="PCJ40940.1"/>
    <property type="molecule type" value="Genomic_DNA"/>
</dbReference>
<dbReference type="SUPFAM" id="SSF46894">
    <property type="entry name" value="C-terminal effector domain of the bipartite response regulators"/>
    <property type="match status" value="1"/>
</dbReference>
<comment type="caution">
    <text evidence="2">The sequence shown here is derived from an EMBL/GenBank/DDBJ whole genome shotgun (WGS) entry which is preliminary data.</text>
</comment>
<dbReference type="GO" id="GO:0006355">
    <property type="term" value="P:regulation of DNA-templated transcription"/>
    <property type="evidence" value="ECO:0007669"/>
    <property type="project" value="InterPro"/>
</dbReference>
<feature type="domain" description="HTH luxR-type" evidence="1">
    <location>
        <begin position="312"/>
        <end position="369"/>
    </location>
</feature>
<dbReference type="Pfam" id="PF00196">
    <property type="entry name" value="GerE"/>
    <property type="match status" value="1"/>
</dbReference>
<sequence length="381" mass="43188">MTSIPKFFSGIISDIYEASYNPEIWQTVIKRIVNISKSKSGAIFIQDNYLKQGGGFYSFGLSEEVLKAYKKYSHFDPAFHIMKNEEVAVALNIHGPKQHELETSEYYENVRKKYDIGYVGGATVFTNNEQHVGLGLHRSSRDSEFDSDTLALITELIPHLARAIKIRREFMRLRIGESVVERTQNELLIGLVLFDKSATPVYFNSVAKSIINEHPALKQQDMGFNPINRSERIKLYQLINISIENSLKEKFDSIELIGLSHSNRSFPLILMIKPHDFELHGEPLGVPLAYAEVFITDPESALQLNSQFLDVLYNLSPAESKIAIALSKGMSVKEISVSFHKSIDTVRSQLKSLFRKTQTKSQSELVQVLLRSSILQSADKR</sequence>
<gene>
    <name evidence="2" type="ORF">COA71_10090</name>
</gene>
<proteinExistence type="predicted"/>
<dbReference type="InterPro" id="IPR000792">
    <property type="entry name" value="Tscrpt_reg_LuxR_C"/>
</dbReference>
<evidence type="ECO:0000259" key="1">
    <source>
        <dbReference type="SMART" id="SM00421"/>
    </source>
</evidence>
<evidence type="ECO:0000313" key="2">
    <source>
        <dbReference type="EMBL" id="PCJ40940.1"/>
    </source>
</evidence>
<name>A0A2A5CBX8_9GAMM</name>
<dbReference type="InterPro" id="IPR036388">
    <property type="entry name" value="WH-like_DNA-bd_sf"/>
</dbReference>
<dbReference type="AlphaFoldDB" id="A0A2A5CBX8"/>
<dbReference type="SMART" id="SM00421">
    <property type="entry name" value="HTH_LUXR"/>
    <property type="match status" value="1"/>
</dbReference>
<dbReference type="InterPro" id="IPR016032">
    <property type="entry name" value="Sig_transdc_resp-reg_C-effctor"/>
</dbReference>
<accession>A0A2A5CBX8</accession>
<dbReference type="GO" id="GO:0003677">
    <property type="term" value="F:DNA binding"/>
    <property type="evidence" value="ECO:0007669"/>
    <property type="project" value="InterPro"/>
</dbReference>
<protein>
    <recommendedName>
        <fullName evidence="1">HTH luxR-type domain-containing protein</fullName>
    </recommendedName>
</protein>
<dbReference type="Proteomes" id="UP000228987">
    <property type="component" value="Unassembled WGS sequence"/>
</dbReference>
<reference evidence="3" key="1">
    <citation type="submission" date="2017-08" db="EMBL/GenBank/DDBJ databases">
        <title>A dynamic microbial community with high functional redundancy inhabits the cold, oxic subseafloor aquifer.</title>
        <authorList>
            <person name="Tully B.J."/>
            <person name="Wheat C.G."/>
            <person name="Glazer B.T."/>
            <person name="Huber J.A."/>
        </authorList>
    </citation>
    <scope>NUCLEOTIDE SEQUENCE [LARGE SCALE GENOMIC DNA]</scope>
</reference>
<dbReference type="Gene3D" id="1.10.10.10">
    <property type="entry name" value="Winged helix-like DNA-binding domain superfamily/Winged helix DNA-binding domain"/>
    <property type="match status" value="1"/>
</dbReference>